<dbReference type="GO" id="GO:0044666">
    <property type="term" value="C:MLL3/4 complex"/>
    <property type="evidence" value="ECO:0007669"/>
    <property type="project" value="TreeGrafter"/>
</dbReference>
<feature type="domain" description="PHD-type" evidence="11">
    <location>
        <begin position="386"/>
        <end position="436"/>
    </location>
</feature>
<feature type="compositionally biased region" description="Low complexity" evidence="10">
    <location>
        <begin position="1958"/>
        <end position="1972"/>
    </location>
</feature>
<feature type="compositionally biased region" description="Low complexity" evidence="10">
    <location>
        <begin position="304"/>
        <end position="314"/>
    </location>
</feature>
<keyword evidence="7" id="KW-0804">Transcription</keyword>
<feature type="compositionally biased region" description="Low complexity" evidence="10">
    <location>
        <begin position="1276"/>
        <end position="1290"/>
    </location>
</feature>
<evidence type="ECO:0000256" key="1">
    <source>
        <dbReference type="ARBA" id="ARBA00004123"/>
    </source>
</evidence>
<dbReference type="InterPro" id="IPR019786">
    <property type="entry name" value="Zinc_finger_PHD-type_CS"/>
</dbReference>
<evidence type="ECO:0000313" key="12">
    <source>
        <dbReference type="EMBL" id="CAD7277674.1"/>
    </source>
</evidence>
<feature type="compositionally biased region" description="Basic and acidic residues" evidence="10">
    <location>
        <begin position="1431"/>
        <end position="1445"/>
    </location>
</feature>
<feature type="compositionally biased region" description="Polar residues" evidence="10">
    <location>
        <begin position="172"/>
        <end position="190"/>
    </location>
</feature>
<dbReference type="InterPro" id="IPR036910">
    <property type="entry name" value="HMG_box_dom_sf"/>
</dbReference>
<evidence type="ECO:0000256" key="8">
    <source>
        <dbReference type="ARBA" id="ARBA00023242"/>
    </source>
</evidence>
<sequence>MWNTKCSVCRSPAAHGSRVLTCQGCSRSFHGDCIRPAIKNLPSPDHGWRCKSCRVCSDCGSRVPGYSSSARWHLNFTVCDGCYQLRSKGLACPVCGRAYRLTLQRDMSQCNSCRKYVHLTCDSDAEPSVQAVRRESDPEYEYKCTVCKSIPTFPFPKGLISPRGIRGEDSLLDNSQDSWPSTVGDESSLSAVEGEFSDREDAGARGKPLLSPLELLSPGLQSSSGLFSPTGTSSSKKRPLSGSNSKPQGSGGARPALNKKAKLAAAESKKEKKSKPKMRGIFGMPGIGLQRPTHDDQQAEKKPGTGSTTASGTADNPAEDNCLILCSANDKVVLSQDMCVMCGSVGQGQEGRLIACAQCGQAYHPYCINTKVAKVILEKGWRCLDCTFCEGCGQPHDEGKLILCDECDVSYHIYCLDPPLDYVPQGNWKCKWCAVCSECGRNDPGKNANWLENFSLCGPCSSITRCHICSELYVDHDFIIQCCFCDRWSHGICDSISNEDEADKCIEASYRCPKCRPRDEPPPHLRVSTPESKATISPSPPVSPALRDSVSPEVPPLVLHQLGNMTYAARKSGSSQILPTPTPPAHYMDGVTLSESGFSFIRDLIPLEETKKSRGPRKKDASLDLEDLNGNQDADCFGDKDENGDLAEAAKKRKQRSLQRYGVGGFFVKIPKSRKDKEAEQAQELMDLSDEKPKKKRKQRAKSKLLESFPSYMQEAFFGKETLDSAITLKPKSEPQTSTSIKLSEGPVQPLIVAGGNAVARFKLPGEELREMDDKVLDIQEVEPKQEPDSLKLSLDEVALVDEMKHERMERERKNIEVKAKKELERQKYREELAKKRKEKEDRKAKKLQAAREKEERKAAAAKVEMPVQPDEEEHEVVPDSLHDMLLSGDLFNDEIDDSLFEGDIEDAQLDVDDKDEELDEHVMESSAPRQLPVVSNAEELVMEHVAAMVASHSQPPPVANGGTLVVHAKDDLTEMLLKGGFNDDNLPAMDSHDVEALLLGLKKDDHLGISTPPHMNVISPDSLGPLANSPGLPPRQHLISQPQDMLHAVRPIVRPPTMIVLNQESLEPTVVHQQPQVLVQQQQQQSVVYHQQVVRVQQAPQPPVAQSAEFVSSEFLPRQSNPSNVANPNTEDVFVTSATPAPVVQWNHSVSQIPETIAGNLVETPIQNAGFVRSADVQSSPSSVDENGAKVNATTSVPVRADPNVNSRNINNQKWELEEALDWNDRQRQINKIWRALSVDARSEYVKKARENRSASRIVRTTASELSTSPGPPIMSDSSMSSDVSTSSSQTPIMHPGVPPEPSVVVPAQMQSQELFPPSIPTPPADISQEEVVKKQKQLRELLQQSPSQPVSSPVVRGILVGTDNRQSVAFREPLPPSGAAQQPPPSRTPPGVAPMRSPLPGDQPQMRVLLQQPQLHLQQRTGNAIVPGKEGEGAKEDEVSRDGMQEPKVVAKVHAGSLQRSPSAPALNAGSHTGQMPTSLALTGHPMGQRMATSMQQQSASVPSSPTASSSSLLAKQLSHPPLQSQTSQRLHPGSVLLVSPGANPAVRMPSNVGPQMHGAEVNPNDGQMQMQKSGELLGEAPPNQQIVVASHVAQGEGLQPRVRHQVVVQQVAVTGDQARFIQPGQQYILRPQQVIARHGGPGQTQTILQRTVSHPNLPPANIIRPTSAMVPVGASPMKPNMMTDGPPSVIHQPAPVQPHTQPVSTPVARPPPVGANAPIMPPAPAVMFHLTPLPAPQQPPATIDSEENRQKQIEYEQWLHKNQQILSMQLSHYQSEVERFRKVRKTLISRQRQLRKNNMELSEHDAATLEQISADQAGLQKQLEQARKASKQHANTLQASVIDHYFNQIFYDYNSKFRPNVTPTPPQASPQQDMQTQVAQNVKPQQVMQMHQQDTSLHMEMGLDENMQPVPTPQQHQMRMQAPPPHQQLQPQQKLVSGQMISPQSGPIPRPPTPMHSSHMPSPHGVVSPMTPHQQGVSSPHPSLTASPMPSPVPPSPGTYAVASPQPPILSPRPPMPGYMTEEQQQHMAPMYQQQRTPTPQGIMQGGHVGQRMMGMGGQPGGMHHHVQYRHPSQGMVIQGTMSQVQQSFQARQGAMQYRQRHPNDMRHVPTPGGYSHQLSPGPGPQSPFPAPSPSPSLPPPSPSPSLQTPNYRMPSPSQPSPLDSPHQGPPTPGMGGFAHPPPSRTPVPPGGQTVRSPAPSHFPPGQHSPGMRQMAPNYSQVGANSYVAQSPKTPSSTIGSPAMSPSPHLVQQQQQQQQQSQQQQYASVPQHVRHASGNVRSPMTPGQMEATSPHAFQFPQSSPSVQYQLAGPGPSAGQYLP</sequence>
<dbReference type="FunFam" id="3.30.40.10:FF:000407">
    <property type="entry name" value="Histone-lysine N-methyltransferase MLL3"/>
    <property type="match status" value="1"/>
</dbReference>
<feature type="region of interest" description="Disordered" evidence="10">
    <location>
        <begin position="1371"/>
        <end position="1405"/>
    </location>
</feature>
<feature type="compositionally biased region" description="Basic and acidic residues" evidence="10">
    <location>
        <begin position="611"/>
        <end position="622"/>
    </location>
</feature>
<feature type="compositionally biased region" description="Basic and acidic residues" evidence="10">
    <location>
        <begin position="292"/>
        <end position="303"/>
    </location>
</feature>
<keyword evidence="4 9" id="KW-0863">Zinc-finger</keyword>
<keyword evidence="6" id="KW-0805">Transcription regulation</keyword>
<evidence type="ECO:0000256" key="2">
    <source>
        <dbReference type="ARBA" id="ARBA00022723"/>
    </source>
</evidence>
<dbReference type="EMBL" id="CAJPEX010000973">
    <property type="protein sequence ID" value="CAG0917826.1"/>
    <property type="molecule type" value="Genomic_DNA"/>
</dbReference>
<evidence type="ECO:0000256" key="3">
    <source>
        <dbReference type="ARBA" id="ARBA00022737"/>
    </source>
</evidence>
<dbReference type="Gene3D" id="1.10.30.10">
    <property type="entry name" value="High mobility group box domain"/>
    <property type="match status" value="1"/>
</dbReference>
<dbReference type="InterPro" id="IPR011011">
    <property type="entry name" value="Znf_FYVE_PHD"/>
</dbReference>
<dbReference type="Proteomes" id="UP000678499">
    <property type="component" value="Unassembled WGS sequence"/>
</dbReference>
<feature type="compositionally biased region" description="Polar residues" evidence="10">
    <location>
        <begin position="1472"/>
        <end position="1483"/>
    </location>
</feature>
<evidence type="ECO:0000256" key="9">
    <source>
        <dbReference type="PROSITE-ProRule" id="PRU00146"/>
    </source>
</evidence>
<gene>
    <name evidence="12" type="ORF">NMOB1V02_LOCUS5402</name>
</gene>
<proteinExistence type="predicted"/>
<dbReference type="CDD" id="cd15513">
    <property type="entry name" value="PHD5_KMT2C_like"/>
    <property type="match status" value="1"/>
</dbReference>
<dbReference type="GO" id="GO:0045944">
    <property type="term" value="P:positive regulation of transcription by RNA polymerase II"/>
    <property type="evidence" value="ECO:0007669"/>
    <property type="project" value="TreeGrafter"/>
</dbReference>
<dbReference type="GO" id="GO:0003713">
    <property type="term" value="F:transcription coactivator activity"/>
    <property type="evidence" value="ECO:0007669"/>
    <property type="project" value="TreeGrafter"/>
</dbReference>
<feature type="compositionally biased region" description="Low complexity" evidence="10">
    <location>
        <begin position="1496"/>
        <end position="1517"/>
    </location>
</feature>
<dbReference type="InterPro" id="IPR001965">
    <property type="entry name" value="Znf_PHD"/>
</dbReference>
<dbReference type="GO" id="GO:0008270">
    <property type="term" value="F:zinc ion binding"/>
    <property type="evidence" value="ECO:0007669"/>
    <property type="project" value="UniProtKB-KW"/>
</dbReference>
<accession>A0A7R9GCN1</accession>
<feature type="domain" description="PHD-type" evidence="11">
    <location>
        <begin position="336"/>
        <end position="389"/>
    </location>
</feature>
<feature type="region of interest" description="Disordered" evidence="10">
    <location>
        <begin position="678"/>
        <end position="702"/>
    </location>
</feature>
<feature type="compositionally biased region" description="Basic and acidic residues" evidence="10">
    <location>
        <begin position="834"/>
        <end position="859"/>
    </location>
</feature>
<keyword evidence="2" id="KW-0479">Metal-binding</keyword>
<name>A0A7R9GCN1_9CRUS</name>
<protein>
    <recommendedName>
        <fullName evidence="11">PHD-type domain-containing protein</fullName>
    </recommendedName>
</protein>
<feature type="compositionally biased region" description="Low complexity" evidence="10">
    <location>
        <begin position="208"/>
        <end position="229"/>
    </location>
</feature>
<feature type="compositionally biased region" description="Polar residues" evidence="10">
    <location>
        <begin position="2220"/>
        <end position="2243"/>
    </location>
</feature>
<feature type="region of interest" description="Disordered" evidence="10">
    <location>
        <begin position="1257"/>
        <end position="1300"/>
    </location>
</feature>
<dbReference type="PROSITE" id="PS01359">
    <property type="entry name" value="ZF_PHD_1"/>
    <property type="match status" value="1"/>
</dbReference>
<dbReference type="InterPro" id="IPR013083">
    <property type="entry name" value="Znf_RING/FYVE/PHD"/>
</dbReference>
<dbReference type="PANTHER" id="PTHR45888:SF6">
    <property type="entry name" value="HL01030P-RELATED"/>
    <property type="match status" value="1"/>
</dbReference>
<keyword evidence="5" id="KW-0862">Zinc</keyword>
<evidence type="ECO:0000256" key="10">
    <source>
        <dbReference type="SAM" id="MobiDB-lite"/>
    </source>
</evidence>
<dbReference type="GO" id="GO:0042800">
    <property type="term" value="F:histone H3K4 methyltransferase activity"/>
    <property type="evidence" value="ECO:0007669"/>
    <property type="project" value="TreeGrafter"/>
</dbReference>
<feature type="compositionally biased region" description="Polar residues" evidence="10">
    <location>
        <begin position="1937"/>
        <end position="1948"/>
    </location>
</feature>
<feature type="domain" description="PHD-type" evidence="11">
    <location>
        <begin position="89"/>
        <end position="150"/>
    </location>
</feature>
<evidence type="ECO:0000259" key="11">
    <source>
        <dbReference type="PROSITE" id="PS50016"/>
    </source>
</evidence>
<evidence type="ECO:0000256" key="7">
    <source>
        <dbReference type="ARBA" id="ARBA00023163"/>
    </source>
</evidence>
<dbReference type="PROSITE" id="PS50016">
    <property type="entry name" value="ZF_PHD_2"/>
    <property type="match status" value="5"/>
</dbReference>
<feature type="region of interest" description="Disordered" evidence="10">
    <location>
        <begin position="1425"/>
        <end position="1445"/>
    </location>
</feature>
<keyword evidence="13" id="KW-1185">Reference proteome</keyword>
<feature type="region of interest" description="Disordered" evidence="10">
    <location>
        <begin position="611"/>
        <end position="640"/>
    </location>
</feature>
<feature type="compositionally biased region" description="Pro residues" evidence="10">
    <location>
        <begin position="2125"/>
        <end position="2147"/>
    </location>
</feature>
<feature type="domain" description="PHD-type" evidence="11">
    <location>
        <begin position="3"/>
        <end position="56"/>
    </location>
</feature>
<feature type="domain" description="PHD-type" evidence="11">
    <location>
        <begin position="463"/>
        <end position="518"/>
    </location>
</feature>
<dbReference type="Pfam" id="PF00628">
    <property type="entry name" value="PHD"/>
    <property type="match status" value="3"/>
</dbReference>
<feature type="compositionally biased region" description="Pro residues" evidence="10">
    <location>
        <begin position="2183"/>
        <end position="2193"/>
    </location>
</feature>
<feature type="region of interest" description="Disordered" evidence="10">
    <location>
        <begin position="166"/>
        <end position="314"/>
    </location>
</feature>
<feature type="compositionally biased region" description="Low complexity" evidence="10">
    <location>
        <begin position="2255"/>
        <end position="2268"/>
    </location>
</feature>
<evidence type="ECO:0000256" key="5">
    <source>
        <dbReference type="ARBA" id="ARBA00022833"/>
    </source>
</evidence>
<organism evidence="12">
    <name type="scientific">Notodromas monacha</name>
    <dbReference type="NCBI Taxonomy" id="399045"/>
    <lineage>
        <taxon>Eukaryota</taxon>
        <taxon>Metazoa</taxon>
        <taxon>Ecdysozoa</taxon>
        <taxon>Arthropoda</taxon>
        <taxon>Crustacea</taxon>
        <taxon>Oligostraca</taxon>
        <taxon>Ostracoda</taxon>
        <taxon>Podocopa</taxon>
        <taxon>Podocopida</taxon>
        <taxon>Cypridocopina</taxon>
        <taxon>Cypridoidea</taxon>
        <taxon>Cyprididae</taxon>
        <taxon>Notodromas</taxon>
    </lineage>
</organism>
<comment type="subcellular location">
    <subcellularLocation>
        <location evidence="1">Nucleus</location>
    </subcellularLocation>
</comment>
<feature type="region of interest" description="Disordered" evidence="10">
    <location>
        <begin position="2087"/>
        <end position="2325"/>
    </location>
</feature>
<feature type="compositionally biased region" description="Pro residues" evidence="10">
    <location>
        <begin position="1384"/>
        <end position="1394"/>
    </location>
</feature>
<feature type="compositionally biased region" description="Pro residues" evidence="10">
    <location>
        <begin position="2008"/>
        <end position="2020"/>
    </location>
</feature>
<feature type="compositionally biased region" description="Polar residues" evidence="10">
    <location>
        <begin position="2302"/>
        <end position="2311"/>
    </location>
</feature>
<feature type="region of interest" description="Disordered" evidence="10">
    <location>
        <begin position="1460"/>
        <end position="1569"/>
    </location>
</feature>
<dbReference type="SUPFAM" id="SSF57903">
    <property type="entry name" value="FYVE/PHD zinc finger"/>
    <property type="match status" value="5"/>
</dbReference>
<dbReference type="CDD" id="cd15489">
    <property type="entry name" value="PHD_SF"/>
    <property type="match status" value="1"/>
</dbReference>
<dbReference type="PANTHER" id="PTHR45888">
    <property type="entry name" value="HL01030P-RELATED"/>
    <property type="match status" value="1"/>
</dbReference>
<keyword evidence="3" id="KW-0677">Repeat</keyword>
<evidence type="ECO:0000256" key="4">
    <source>
        <dbReference type="ARBA" id="ARBA00022771"/>
    </source>
</evidence>
<evidence type="ECO:0000313" key="13">
    <source>
        <dbReference type="Proteomes" id="UP000678499"/>
    </source>
</evidence>
<dbReference type="Gene3D" id="3.30.40.10">
    <property type="entry name" value="Zinc/RING finger domain, C3HC4 (zinc finger)"/>
    <property type="match status" value="5"/>
</dbReference>
<feature type="region of interest" description="Disordered" evidence="10">
    <location>
        <begin position="1908"/>
        <end position="2020"/>
    </location>
</feature>
<feature type="compositionally biased region" description="Polar residues" evidence="10">
    <location>
        <begin position="1260"/>
        <end position="1270"/>
    </location>
</feature>
<keyword evidence="8" id="KW-0539">Nucleus</keyword>
<feature type="compositionally biased region" description="Polar residues" evidence="10">
    <location>
        <begin position="1974"/>
        <end position="1989"/>
    </location>
</feature>
<dbReference type="SMART" id="SM00249">
    <property type="entry name" value="PHD"/>
    <property type="match status" value="5"/>
</dbReference>
<dbReference type="EMBL" id="OA883010">
    <property type="protein sequence ID" value="CAD7277674.1"/>
    <property type="molecule type" value="Genomic_DNA"/>
</dbReference>
<dbReference type="OrthoDB" id="308383at2759"/>
<feature type="region of interest" description="Disordered" evidence="10">
    <location>
        <begin position="521"/>
        <end position="550"/>
    </location>
</feature>
<feature type="region of interest" description="Disordered" evidence="10">
    <location>
        <begin position="834"/>
        <end position="877"/>
    </location>
</feature>
<evidence type="ECO:0000256" key="6">
    <source>
        <dbReference type="ARBA" id="ARBA00023015"/>
    </source>
</evidence>
<reference evidence="12" key="1">
    <citation type="submission" date="2020-11" db="EMBL/GenBank/DDBJ databases">
        <authorList>
            <person name="Tran Van P."/>
        </authorList>
    </citation>
    <scope>NUCLEOTIDE SEQUENCE</scope>
</reference>
<dbReference type="InterPro" id="IPR019787">
    <property type="entry name" value="Znf_PHD-finger"/>
</dbReference>